<protein>
    <recommendedName>
        <fullName evidence="12">Integrin beta</fullName>
    </recommendedName>
</protein>
<dbReference type="PANTHER" id="PTHR10082:SF60">
    <property type="entry name" value="INTEGRIN BETA-PS"/>
    <property type="match status" value="1"/>
</dbReference>
<evidence type="ECO:0000256" key="13">
    <source>
        <dbReference type="SAM" id="MobiDB-lite"/>
    </source>
</evidence>
<gene>
    <name evidence="17" type="ORF">IZO911_LOCUS5929</name>
</gene>
<keyword evidence="11" id="KW-0325">Glycoprotein</keyword>
<evidence type="ECO:0000256" key="10">
    <source>
        <dbReference type="ARBA" id="ARBA00023157"/>
    </source>
</evidence>
<organism evidence="17 18">
    <name type="scientific">Adineta steineri</name>
    <dbReference type="NCBI Taxonomy" id="433720"/>
    <lineage>
        <taxon>Eukaryota</taxon>
        <taxon>Metazoa</taxon>
        <taxon>Spiralia</taxon>
        <taxon>Gnathifera</taxon>
        <taxon>Rotifera</taxon>
        <taxon>Eurotatoria</taxon>
        <taxon>Bdelloidea</taxon>
        <taxon>Adinetida</taxon>
        <taxon>Adinetidae</taxon>
        <taxon>Adineta</taxon>
    </lineage>
</organism>
<comment type="subcellular location">
    <subcellularLocation>
        <location evidence="1 12">Cell membrane</location>
        <topology evidence="1 12">Single-pass type I membrane protein</topology>
    </subcellularLocation>
</comment>
<dbReference type="Pfam" id="PF09793">
    <property type="entry name" value="AD"/>
    <property type="match status" value="1"/>
</dbReference>
<dbReference type="AlphaFoldDB" id="A0A813RII4"/>
<dbReference type="Gene3D" id="3.30.1680.10">
    <property type="entry name" value="ligand-binding face of the semaphorins, domain 2"/>
    <property type="match status" value="1"/>
</dbReference>
<keyword evidence="6 12" id="KW-0130">Cell adhesion</keyword>
<dbReference type="Pfam" id="PF00362">
    <property type="entry name" value="Integrin_beta"/>
    <property type="match status" value="1"/>
</dbReference>
<dbReference type="GO" id="GO:0009986">
    <property type="term" value="C:cell surface"/>
    <property type="evidence" value="ECO:0007669"/>
    <property type="project" value="TreeGrafter"/>
</dbReference>
<name>A0A813RII4_9BILA</name>
<evidence type="ECO:0000256" key="15">
    <source>
        <dbReference type="SAM" id="SignalP"/>
    </source>
</evidence>
<dbReference type="InterPro" id="IPR047574">
    <property type="entry name" value="AD"/>
</dbReference>
<dbReference type="InterPro" id="IPR019181">
    <property type="entry name" value="LSM12_ABD"/>
</dbReference>
<reference evidence="17" key="1">
    <citation type="submission" date="2021-02" db="EMBL/GenBank/DDBJ databases">
        <authorList>
            <person name="Nowell W R."/>
        </authorList>
    </citation>
    <scope>NUCLEOTIDE SEQUENCE</scope>
</reference>
<dbReference type="InterPro" id="IPR015812">
    <property type="entry name" value="Integrin_bsu"/>
</dbReference>
<dbReference type="GO" id="GO:0033627">
    <property type="term" value="P:cell adhesion mediated by integrin"/>
    <property type="evidence" value="ECO:0007669"/>
    <property type="project" value="TreeGrafter"/>
</dbReference>
<dbReference type="InterPro" id="IPR014836">
    <property type="entry name" value="Integrin_bsu_cyt_dom"/>
</dbReference>
<dbReference type="GO" id="GO:0007229">
    <property type="term" value="P:integrin-mediated signaling pathway"/>
    <property type="evidence" value="ECO:0007669"/>
    <property type="project" value="UniProtKB-KW"/>
</dbReference>
<dbReference type="SMART" id="SM01241">
    <property type="entry name" value="Integrin_b_cyt"/>
    <property type="match status" value="1"/>
</dbReference>
<dbReference type="GO" id="GO:0007160">
    <property type="term" value="P:cell-matrix adhesion"/>
    <property type="evidence" value="ECO:0007669"/>
    <property type="project" value="TreeGrafter"/>
</dbReference>
<feature type="region of interest" description="Disordered" evidence="13">
    <location>
        <begin position="631"/>
        <end position="657"/>
    </location>
</feature>
<dbReference type="InterPro" id="IPR002369">
    <property type="entry name" value="Integrin_bsu_VWA"/>
</dbReference>
<keyword evidence="8 12" id="KW-0401">Integrin</keyword>
<dbReference type="Pfam" id="PF08725">
    <property type="entry name" value="Integrin_b_cyt"/>
    <property type="match status" value="1"/>
</dbReference>
<evidence type="ECO:0000256" key="9">
    <source>
        <dbReference type="ARBA" id="ARBA00023136"/>
    </source>
</evidence>
<sequence>MLIKSFLINLILLLLFIIHVITSLEQCNSQESCSSCLSLSNQCAWCSQNSSDMSTRNGSFFHCDTIDNLQLTCPDHLVSFKSYHYVLQNDSLSNAITNTSQAVQLSPQAVHVILRINDSEKIPIRFRQAEDYPVDLYFLMDLSHSMLDDKEKLSYLGRILATQMQSITKNFRLGFGSFVDKNVPPFVQPAPNTVERPCPTSYNGPCVKAYGFKHHMKLSDDVAEFEYQVREAPVSGNIDAPEGGLDAVMQAIDIIGWRNDSRKLIVFSTDAGFHYAGDGRLAGIIEPNDGECHMTNNEYTHSDKQDYPSIGQISAKLSCRRILSVRSTIIIIVSSILAFGLFCLMVWRMLATLHDRREFAKFEQEREKAKWETDVNPLYRQATVKYQNPTYRGYKVAAALDSNQLVTFLFYEMRLMDHHDNPQIVKRDNSNHSSPIPTPSPPPNNLRVNSIVRLTTIFDDTRVGKVVAFDNGSNLVTLHMKGSKPGLTSIAVINLIHCREWTVVQEPTDETLEPLYPIDINKLKKRQTENEGEKRKEASFVNLKASRTGQALFRDIKKTMNQVIRWSNNDILINNTVRIVDPYRAEHVSIDAPPQSANTTVSKTSAKGDNDTKTHIIKLVDKFWLDQAKLSSNTDSNSSTRNKSDNSNKQVDSTSTA</sequence>
<evidence type="ECO:0000256" key="7">
    <source>
        <dbReference type="ARBA" id="ARBA00022989"/>
    </source>
</evidence>
<comment type="caution">
    <text evidence="17">The sequence shown here is derived from an EMBL/GenBank/DDBJ whole genome shotgun (WGS) entry which is preliminary data.</text>
</comment>
<evidence type="ECO:0000313" key="18">
    <source>
        <dbReference type="Proteomes" id="UP000663860"/>
    </source>
</evidence>
<evidence type="ECO:0000313" key="17">
    <source>
        <dbReference type="EMBL" id="CAF0782535.1"/>
    </source>
</evidence>
<evidence type="ECO:0000256" key="2">
    <source>
        <dbReference type="ARBA" id="ARBA00007449"/>
    </source>
</evidence>
<evidence type="ECO:0000256" key="14">
    <source>
        <dbReference type="SAM" id="Phobius"/>
    </source>
</evidence>
<dbReference type="PRINTS" id="PR01186">
    <property type="entry name" value="INTEGRINB"/>
</dbReference>
<evidence type="ECO:0000256" key="5">
    <source>
        <dbReference type="ARBA" id="ARBA00022737"/>
    </source>
</evidence>
<feature type="domain" description="AD" evidence="16">
    <location>
        <begin position="516"/>
        <end position="628"/>
    </location>
</feature>
<evidence type="ECO:0000256" key="11">
    <source>
        <dbReference type="ARBA" id="ARBA00023180"/>
    </source>
</evidence>
<dbReference type="GO" id="GO:0016477">
    <property type="term" value="P:cell migration"/>
    <property type="evidence" value="ECO:0007669"/>
    <property type="project" value="TreeGrafter"/>
</dbReference>
<dbReference type="GO" id="GO:0005178">
    <property type="term" value="F:integrin binding"/>
    <property type="evidence" value="ECO:0007669"/>
    <property type="project" value="TreeGrafter"/>
</dbReference>
<dbReference type="Gene3D" id="3.40.50.410">
    <property type="entry name" value="von Willebrand factor, type A domain"/>
    <property type="match status" value="1"/>
</dbReference>
<feature type="region of interest" description="Disordered" evidence="13">
    <location>
        <begin position="590"/>
        <end position="609"/>
    </location>
</feature>
<dbReference type="SMART" id="SM00995">
    <property type="entry name" value="AD"/>
    <property type="match status" value="1"/>
</dbReference>
<proteinExistence type="inferred from homology"/>
<keyword evidence="3" id="KW-1003">Cell membrane</keyword>
<dbReference type="SUPFAM" id="SSF53300">
    <property type="entry name" value="vWA-like"/>
    <property type="match status" value="1"/>
</dbReference>
<dbReference type="EMBL" id="CAJNOE010000036">
    <property type="protein sequence ID" value="CAF0782535.1"/>
    <property type="molecule type" value="Genomic_DNA"/>
</dbReference>
<dbReference type="PROSITE" id="PS52001">
    <property type="entry name" value="AD"/>
    <property type="match status" value="1"/>
</dbReference>
<keyword evidence="10" id="KW-1015">Disulfide bond</keyword>
<dbReference type="GO" id="GO:0008305">
    <property type="term" value="C:integrin complex"/>
    <property type="evidence" value="ECO:0007669"/>
    <property type="project" value="TreeGrafter"/>
</dbReference>
<dbReference type="GO" id="GO:0005925">
    <property type="term" value="C:focal adhesion"/>
    <property type="evidence" value="ECO:0007669"/>
    <property type="project" value="TreeGrafter"/>
</dbReference>
<dbReference type="SMART" id="SM00187">
    <property type="entry name" value="INB"/>
    <property type="match status" value="1"/>
</dbReference>
<dbReference type="SUPFAM" id="SSF103575">
    <property type="entry name" value="Plexin repeat"/>
    <property type="match status" value="1"/>
</dbReference>
<dbReference type="Proteomes" id="UP000663860">
    <property type="component" value="Unassembled WGS sequence"/>
</dbReference>
<feature type="region of interest" description="Disordered" evidence="13">
    <location>
        <begin position="422"/>
        <end position="445"/>
    </location>
</feature>
<dbReference type="PANTHER" id="PTHR10082">
    <property type="entry name" value="INTEGRIN BETA SUBUNIT"/>
    <property type="match status" value="1"/>
</dbReference>
<keyword evidence="7 14" id="KW-1133">Transmembrane helix</keyword>
<feature type="chain" id="PRO_5033010588" description="Integrin beta" evidence="15">
    <location>
        <begin position="24"/>
        <end position="657"/>
    </location>
</feature>
<evidence type="ECO:0000256" key="3">
    <source>
        <dbReference type="ARBA" id="ARBA00022475"/>
    </source>
</evidence>
<dbReference type="Gene3D" id="1.20.5.630">
    <property type="entry name" value="Integrin beta subunit, cytoplasmic domain"/>
    <property type="match status" value="1"/>
</dbReference>
<keyword evidence="5" id="KW-0677">Repeat</keyword>
<dbReference type="FunFam" id="3.40.50.410:FF:000002">
    <property type="entry name" value="Integrin beta"/>
    <property type="match status" value="1"/>
</dbReference>
<dbReference type="InterPro" id="IPR036465">
    <property type="entry name" value="vWFA_dom_sf"/>
</dbReference>
<keyword evidence="9 14" id="KW-0472">Membrane</keyword>
<feature type="transmembrane region" description="Helical" evidence="14">
    <location>
        <begin position="328"/>
        <end position="347"/>
    </location>
</feature>
<evidence type="ECO:0000256" key="6">
    <source>
        <dbReference type="ARBA" id="ARBA00022889"/>
    </source>
</evidence>
<accession>A0A813RII4</accession>
<evidence type="ECO:0000259" key="16">
    <source>
        <dbReference type="PROSITE" id="PS52001"/>
    </source>
</evidence>
<evidence type="ECO:0000256" key="1">
    <source>
        <dbReference type="ARBA" id="ARBA00004251"/>
    </source>
</evidence>
<evidence type="ECO:0000256" key="4">
    <source>
        <dbReference type="ARBA" id="ARBA00022692"/>
    </source>
</evidence>
<comment type="similarity">
    <text evidence="2 12">Belongs to the integrin beta chain family.</text>
</comment>
<dbReference type="GO" id="GO:0098609">
    <property type="term" value="P:cell-cell adhesion"/>
    <property type="evidence" value="ECO:0007669"/>
    <property type="project" value="TreeGrafter"/>
</dbReference>
<keyword evidence="15" id="KW-0732">Signal</keyword>
<feature type="compositionally biased region" description="Polar residues" evidence="13">
    <location>
        <begin position="595"/>
        <end position="605"/>
    </location>
</feature>
<evidence type="ECO:0000256" key="8">
    <source>
        <dbReference type="ARBA" id="ARBA00023037"/>
    </source>
</evidence>
<feature type="compositionally biased region" description="Low complexity" evidence="13">
    <location>
        <begin position="631"/>
        <end position="649"/>
    </location>
</feature>
<feature type="signal peptide" evidence="15">
    <location>
        <begin position="1"/>
        <end position="23"/>
    </location>
</feature>
<keyword evidence="4 12" id="KW-0812">Transmembrane</keyword>
<evidence type="ECO:0000256" key="12">
    <source>
        <dbReference type="RuleBase" id="RU000633"/>
    </source>
</evidence>